<dbReference type="Proteomes" id="UP000248584">
    <property type="component" value="Unassembled WGS sequence"/>
</dbReference>
<keyword evidence="1" id="KW-0732">Signal</keyword>
<evidence type="ECO:0000256" key="1">
    <source>
        <dbReference type="ARBA" id="ARBA00022729"/>
    </source>
</evidence>
<dbReference type="InterPro" id="IPR025193">
    <property type="entry name" value="DUF4114"/>
</dbReference>
<dbReference type="RefSeq" id="WP_015360644.1">
    <property type="nucleotide sequence ID" value="NZ_QKZR01000004.1"/>
</dbReference>
<dbReference type="Pfam" id="PF13448">
    <property type="entry name" value="DUF4114"/>
    <property type="match status" value="1"/>
</dbReference>
<feature type="domain" description="Secretion system C-terminal sorting" evidence="3">
    <location>
        <begin position="733"/>
        <end position="806"/>
    </location>
</feature>
<organism evidence="4 5">
    <name type="scientific">Nonlabens dokdonensis</name>
    <dbReference type="NCBI Taxonomy" id="328515"/>
    <lineage>
        <taxon>Bacteria</taxon>
        <taxon>Pseudomonadati</taxon>
        <taxon>Bacteroidota</taxon>
        <taxon>Flavobacteriia</taxon>
        <taxon>Flavobacteriales</taxon>
        <taxon>Flavobacteriaceae</taxon>
        <taxon>Nonlabens</taxon>
    </lineage>
</organism>
<gene>
    <name evidence="4" type="ORF">LX97_02476</name>
</gene>
<protein>
    <submittedName>
        <fullName evidence="4">Secreted protein (Por secretion system target)</fullName>
    </submittedName>
</protein>
<sequence length="809" mass="89174">MNKIILIVALLISFIAPSQNYQYLGTFSSDGTPDYLEPVDDVITGDFLQMVNNALPESYPVPDFNPQYISSGYDTDILLEDQADVWVTFVAEGAGYKNVLGFYTYDTSITNHPAPSASDITIIFPNVSAQWSGGGLLAGNKVHIGRFPAGTGIGWVLLANGFQNNQVTAGQWQVYSNEDYNPENDPSLRKHNVLLNDDVNERIILGFEDIRRDYASCDQDFNDAIFYITANPYTALKTINLTRPDASGSNTVSSGNNGGLESNGDLASLIAKRNLNRLKDNNQMSKKAAQSSFLVKSGTINSLDGYLPLTGQYGTENPQYSTPTDLLGITNANEVLAVDYYQQANRVAAVLATDTQNGVYDHSKAICDRLNNSTLDDVRTVTARGHQLLTSTIIRDNGSIEYSVSFSIKLGAVENDLYSYWSIDRYPAGDYNNYQIWGSSYAQVFHIVNHILDTYTAQKTLNSLTLNNLVPPVFVRNGYYENGKLHLEINNLNRLSSVLLDANLKQTEVAGLIPYSNSISLTGDYIQTVEVNTGGIFDAGVSLSTGPNEQIDALYLADGPWGTDYIDGEVMVNSFDITSTSSFPANDTYYVERNPTIQGNIKETLNLFRHLKAGDQLVDVSDYDQMSFEVSNSLPIEIVLITDEAIAWSARYRYTIPAHAMPANVTIDFDDFINPAGISSASDHFRSIVFSMSGDYNTFQPFDLSINDLKFQLNSTLSVDNASSINQAAVSNYPNPFVNTTTFQLAKESEKITLTLFDLSGRVVDVQNMTTEQGNLTARYSQASLRPGIYVYRITDDGNQSYSGKIVKE</sequence>
<dbReference type="NCBIfam" id="TIGR04183">
    <property type="entry name" value="Por_Secre_tail"/>
    <property type="match status" value="1"/>
</dbReference>
<reference evidence="4 5" key="1">
    <citation type="submission" date="2018-06" db="EMBL/GenBank/DDBJ databases">
        <title>Genomic Encyclopedia of Archaeal and Bacterial Type Strains, Phase II (KMG-II): from individual species to whole genera.</title>
        <authorList>
            <person name="Goeker M."/>
        </authorList>
    </citation>
    <scope>NUCLEOTIDE SEQUENCE [LARGE SCALE GENOMIC DNA]</scope>
    <source>
        <strain evidence="4 5">DSM 17205</strain>
    </source>
</reference>
<proteinExistence type="predicted"/>
<accession>A0ABX5PWF3</accession>
<feature type="domain" description="DUF4114" evidence="2">
    <location>
        <begin position="147"/>
        <end position="231"/>
    </location>
</feature>
<dbReference type="EMBL" id="QKZR01000004">
    <property type="protein sequence ID" value="PZX39110.1"/>
    <property type="molecule type" value="Genomic_DNA"/>
</dbReference>
<keyword evidence="5" id="KW-1185">Reference proteome</keyword>
<dbReference type="InterPro" id="IPR026444">
    <property type="entry name" value="Secre_tail"/>
</dbReference>
<name>A0ABX5PWF3_9FLAO</name>
<evidence type="ECO:0000313" key="5">
    <source>
        <dbReference type="Proteomes" id="UP000248584"/>
    </source>
</evidence>
<dbReference type="Pfam" id="PF18962">
    <property type="entry name" value="Por_Secre_tail"/>
    <property type="match status" value="1"/>
</dbReference>
<evidence type="ECO:0000259" key="3">
    <source>
        <dbReference type="Pfam" id="PF18962"/>
    </source>
</evidence>
<evidence type="ECO:0000313" key="4">
    <source>
        <dbReference type="EMBL" id="PZX39110.1"/>
    </source>
</evidence>
<evidence type="ECO:0000259" key="2">
    <source>
        <dbReference type="Pfam" id="PF13448"/>
    </source>
</evidence>
<comment type="caution">
    <text evidence="4">The sequence shown here is derived from an EMBL/GenBank/DDBJ whole genome shotgun (WGS) entry which is preliminary data.</text>
</comment>